<reference evidence="1 2" key="1">
    <citation type="submission" date="2016-10" db="EMBL/GenBank/DDBJ databases">
        <authorList>
            <person name="de Groot N.N."/>
        </authorList>
    </citation>
    <scope>NUCLEOTIDE SEQUENCE [LARGE SCALE GENOMIC DNA]</scope>
    <source>
        <strain evidence="1 2">DSM 23609</strain>
    </source>
</reference>
<dbReference type="AlphaFoldDB" id="A0A1I2KB00"/>
<gene>
    <name evidence="1" type="ORF">SAMN04488120_1152</name>
</gene>
<proteinExistence type="predicted"/>
<name>A0A1I2KB00_9GAMM</name>
<accession>A0A1I2KB00</accession>
<keyword evidence="2" id="KW-1185">Reference proteome</keyword>
<organism evidence="1 2">
    <name type="scientific">Fontimonas thermophila</name>
    <dbReference type="NCBI Taxonomy" id="1076937"/>
    <lineage>
        <taxon>Bacteria</taxon>
        <taxon>Pseudomonadati</taxon>
        <taxon>Pseudomonadota</taxon>
        <taxon>Gammaproteobacteria</taxon>
        <taxon>Nevskiales</taxon>
        <taxon>Nevskiaceae</taxon>
        <taxon>Fontimonas</taxon>
    </lineage>
</organism>
<sequence>MDTAGQALDDASNVVPVCALPNGALEALLAGYGLRIAHVAEGTPIPGSYWGGREAGLIGDVLYLRADTPVHSALHEAGHWICADSTRRARLHTDAHSDELEERGVCYLQALLAERLPGYSRARLFADMDAWGYHFALGRADAWFAHDAEDARTWLRRHGLIDAADRPTGRPRIA</sequence>
<dbReference type="STRING" id="1076937.SAMN04488120_1152"/>
<dbReference type="EMBL" id="FOOC01000015">
    <property type="protein sequence ID" value="SFF63489.1"/>
    <property type="molecule type" value="Genomic_DNA"/>
</dbReference>
<dbReference type="Proteomes" id="UP000199771">
    <property type="component" value="Unassembled WGS sequence"/>
</dbReference>
<protein>
    <recommendedName>
        <fullName evidence="3">IrrE N-terminal-like domain-containing protein</fullName>
    </recommendedName>
</protein>
<dbReference type="RefSeq" id="WP_091535387.1">
    <property type="nucleotide sequence ID" value="NZ_FOOC01000015.1"/>
</dbReference>
<dbReference type="OrthoDB" id="5783548at2"/>
<evidence type="ECO:0008006" key="3">
    <source>
        <dbReference type="Google" id="ProtNLM"/>
    </source>
</evidence>
<evidence type="ECO:0000313" key="2">
    <source>
        <dbReference type="Proteomes" id="UP000199771"/>
    </source>
</evidence>
<evidence type="ECO:0000313" key="1">
    <source>
        <dbReference type="EMBL" id="SFF63489.1"/>
    </source>
</evidence>